<dbReference type="PIRSF" id="PIRSF005690">
    <property type="entry name" value="GerBA"/>
    <property type="match status" value="1"/>
</dbReference>
<keyword evidence="4" id="KW-0812">Transmembrane</keyword>
<dbReference type="InterPro" id="IPR050768">
    <property type="entry name" value="UPF0353/GerABKA_families"/>
</dbReference>
<comment type="caution">
    <text evidence="5">The sequence shown here is derived from an EMBL/GenBank/DDBJ whole genome shotgun (WGS) entry which is preliminary data.</text>
</comment>
<dbReference type="PANTHER" id="PTHR22550">
    <property type="entry name" value="SPORE GERMINATION PROTEIN"/>
    <property type="match status" value="1"/>
</dbReference>
<dbReference type="EMBL" id="QPJD01000018">
    <property type="protein sequence ID" value="RCW42275.1"/>
    <property type="molecule type" value="Genomic_DNA"/>
</dbReference>
<comment type="similarity">
    <text evidence="1">Belongs to the GerABKA family.</text>
</comment>
<evidence type="ECO:0000256" key="2">
    <source>
        <dbReference type="ARBA" id="ARBA00023136"/>
    </source>
</evidence>
<protein>
    <submittedName>
        <fullName evidence="5">Spore germination protein KA/spore germination protein</fullName>
    </submittedName>
</protein>
<feature type="transmembrane region" description="Helical" evidence="4">
    <location>
        <begin position="424"/>
        <end position="446"/>
    </location>
</feature>
<dbReference type="GO" id="GO:0009847">
    <property type="term" value="P:spore germination"/>
    <property type="evidence" value="ECO:0007669"/>
    <property type="project" value="InterPro"/>
</dbReference>
<gene>
    <name evidence="5" type="ORF">DFP97_118104</name>
</gene>
<evidence type="ECO:0000256" key="3">
    <source>
        <dbReference type="SAM" id="MobiDB-lite"/>
    </source>
</evidence>
<keyword evidence="6" id="KW-1185">Reference proteome</keyword>
<dbReference type="PANTHER" id="PTHR22550:SF5">
    <property type="entry name" value="LEUCINE ZIPPER PROTEIN 4"/>
    <property type="match status" value="1"/>
</dbReference>
<reference evidence="5 6" key="1">
    <citation type="submission" date="2018-07" db="EMBL/GenBank/DDBJ databases">
        <title>Genomic Encyclopedia of Type Strains, Phase III (KMG-III): the genomes of soil and plant-associated and newly described type strains.</title>
        <authorList>
            <person name="Whitman W."/>
        </authorList>
    </citation>
    <scope>NUCLEOTIDE SEQUENCE [LARGE SCALE GENOMIC DNA]</scope>
    <source>
        <strain evidence="5 6">CECT 7506</strain>
    </source>
</reference>
<evidence type="ECO:0000313" key="6">
    <source>
        <dbReference type="Proteomes" id="UP000252415"/>
    </source>
</evidence>
<feature type="transmembrane region" description="Helical" evidence="4">
    <location>
        <begin position="398"/>
        <end position="418"/>
    </location>
</feature>
<name>A0A368VMN9_9BACL</name>
<evidence type="ECO:0000256" key="1">
    <source>
        <dbReference type="ARBA" id="ARBA00005278"/>
    </source>
</evidence>
<evidence type="ECO:0000256" key="4">
    <source>
        <dbReference type="SAM" id="Phobius"/>
    </source>
</evidence>
<dbReference type="Pfam" id="PF03323">
    <property type="entry name" value="GerA"/>
    <property type="match status" value="1"/>
</dbReference>
<dbReference type="GO" id="GO:0016020">
    <property type="term" value="C:membrane"/>
    <property type="evidence" value="ECO:0007669"/>
    <property type="project" value="InterPro"/>
</dbReference>
<keyword evidence="4" id="KW-1133">Transmembrane helix</keyword>
<proteinExistence type="inferred from homology"/>
<dbReference type="InterPro" id="IPR004995">
    <property type="entry name" value="Spore_Ger"/>
</dbReference>
<feature type="transmembrane region" description="Helical" evidence="4">
    <location>
        <begin position="326"/>
        <end position="348"/>
    </location>
</feature>
<dbReference type="RefSeq" id="WP_245976580.1">
    <property type="nucleotide sequence ID" value="NZ_QPJD01000018.1"/>
</dbReference>
<dbReference type="Proteomes" id="UP000252415">
    <property type="component" value="Unassembled WGS sequence"/>
</dbReference>
<organism evidence="5 6">
    <name type="scientific">Paenibacillus prosopidis</name>
    <dbReference type="NCBI Taxonomy" id="630520"/>
    <lineage>
        <taxon>Bacteria</taxon>
        <taxon>Bacillati</taxon>
        <taxon>Bacillota</taxon>
        <taxon>Bacilli</taxon>
        <taxon>Bacillales</taxon>
        <taxon>Paenibacillaceae</taxon>
        <taxon>Paenibacillus</taxon>
    </lineage>
</organism>
<keyword evidence="2 4" id="KW-0472">Membrane</keyword>
<dbReference type="AlphaFoldDB" id="A0A368VMN9"/>
<feature type="region of interest" description="Disordered" evidence="3">
    <location>
        <begin position="1"/>
        <end position="38"/>
    </location>
</feature>
<sequence length="523" mass="58290">MSDDMSGVSSQGGEGSHSGGTSRKNEKNSADKPKQPISVQLDDNLRQLEQIFARSSDIIFRHWAYGPELQHSACSVYYETLMQGEVVNYMKASLQDLVTHEVGPGTMILPQDVITFFEHHGVSQKKADVLDDFNHAVEQIIYGNIVIFFNQWNKALVYKSMKVESRQITEPSNESVVQGPRESTVENLKKNIGLLRMRLNTPKFKIESLTGGGETNTQVVYGYIDGAVDPELLKEFENRVKQISQVEILETSYIEQLIEDSTWSPFPQHRYTERPDVAAAAMLDGKIAVLVQGTGSILLCPGLFTEFFQSSEDYYQRTVYSTMIRWLRMAAFVLALTLPSIYIALSTFHPELIPTVLLLKIIDTREGIPLPAFFEALVMEFFFELLREAGVRLPKPIGSAVSIVGALVVGEAAINAGIASPIMVIIVALTGIASFAIPQYSIAIALRILRFPLMLSATFMGGFGIMIVFLLILLHLCKLRTLGQPYLAPLAPLRINELRDVAMRVPLKTLLRSPRKHIPKAEK</sequence>
<accession>A0A368VMN9</accession>
<feature type="compositionally biased region" description="Basic and acidic residues" evidence="3">
    <location>
        <begin position="23"/>
        <end position="34"/>
    </location>
</feature>
<feature type="transmembrane region" description="Helical" evidence="4">
    <location>
        <begin position="453"/>
        <end position="476"/>
    </location>
</feature>
<evidence type="ECO:0000313" key="5">
    <source>
        <dbReference type="EMBL" id="RCW42275.1"/>
    </source>
</evidence>